<feature type="non-terminal residue" evidence="2">
    <location>
        <position position="1"/>
    </location>
</feature>
<keyword evidence="3" id="KW-1185">Reference proteome</keyword>
<dbReference type="AlphaFoldDB" id="A0A0P0V3E1"/>
<dbReference type="Gramene" id="Os01t0519050-01">
    <property type="protein sequence ID" value="Os01t0519050-01"/>
    <property type="gene ID" value="Os01g0519050"/>
</dbReference>
<reference evidence="3" key="1">
    <citation type="journal article" date="2005" name="Nature">
        <title>The map-based sequence of the rice genome.</title>
        <authorList>
            <consortium name="International rice genome sequencing project (IRGSP)"/>
            <person name="Matsumoto T."/>
            <person name="Wu J."/>
            <person name="Kanamori H."/>
            <person name="Katayose Y."/>
            <person name="Fujisawa M."/>
            <person name="Namiki N."/>
            <person name="Mizuno H."/>
            <person name="Yamamoto K."/>
            <person name="Antonio B.A."/>
            <person name="Baba T."/>
            <person name="Sakata K."/>
            <person name="Nagamura Y."/>
            <person name="Aoki H."/>
            <person name="Arikawa K."/>
            <person name="Arita K."/>
            <person name="Bito T."/>
            <person name="Chiden Y."/>
            <person name="Fujitsuka N."/>
            <person name="Fukunaka R."/>
            <person name="Hamada M."/>
            <person name="Harada C."/>
            <person name="Hayashi A."/>
            <person name="Hijishita S."/>
            <person name="Honda M."/>
            <person name="Hosokawa S."/>
            <person name="Ichikawa Y."/>
            <person name="Idonuma A."/>
            <person name="Iijima M."/>
            <person name="Ikeda M."/>
            <person name="Ikeno M."/>
            <person name="Ito K."/>
            <person name="Ito S."/>
            <person name="Ito T."/>
            <person name="Ito Y."/>
            <person name="Ito Y."/>
            <person name="Iwabuchi A."/>
            <person name="Kamiya K."/>
            <person name="Karasawa W."/>
            <person name="Kurita K."/>
            <person name="Katagiri S."/>
            <person name="Kikuta A."/>
            <person name="Kobayashi H."/>
            <person name="Kobayashi N."/>
            <person name="Machita K."/>
            <person name="Maehara T."/>
            <person name="Masukawa M."/>
            <person name="Mizubayashi T."/>
            <person name="Mukai Y."/>
            <person name="Nagasaki H."/>
            <person name="Nagata Y."/>
            <person name="Naito S."/>
            <person name="Nakashima M."/>
            <person name="Nakama Y."/>
            <person name="Nakamichi Y."/>
            <person name="Nakamura M."/>
            <person name="Meguro A."/>
            <person name="Negishi M."/>
            <person name="Ohta I."/>
            <person name="Ohta T."/>
            <person name="Okamoto M."/>
            <person name="Ono N."/>
            <person name="Saji S."/>
            <person name="Sakaguchi M."/>
            <person name="Sakai K."/>
            <person name="Shibata M."/>
            <person name="Shimokawa T."/>
            <person name="Song J."/>
            <person name="Takazaki Y."/>
            <person name="Terasawa K."/>
            <person name="Tsugane M."/>
            <person name="Tsuji K."/>
            <person name="Ueda S."/>
            <person name="Waki K."/>
            <person name="Yamagata H."/>
            <person name="Yamamoto M."/>
            <person name="Yamamoto S."/>
            <person name="Yamane H."/>
            <person name="Yoshiki S."/>
            <person name="Yoshihara R."/>
            <person name="Yukawa K."/>
            <person name="Zhong H."/>
            <person name="Yano M."/>
            <person name="Yuan Q."/>
            <person name="Ouyang S."/>
            <person name="Liu J."/>
            <person name="Jones K.M."/>
            <person name="Gansberger K."/>
            <person name="Moffat K."/>
            <person name="Hill J."/>
            <person name="Bera J."/>
            <person name="Fadrosh D."/>
            <person name="Jin S."/>
            <person name="Johri S."/>
            <person name="Kim M."/>
            <person name="Overton L."/>
            <person name="Reardon M."/>
            <person name="Tsitrin T."/>
            <person name="Vuong H."/>
            <person name="Weaver B."/>
            <person name="Ciecko A."/>
            <person name="Tallon L."/>
            <person name="Jackson J."/>
            <person name="Pai G."/>
            <person name="Aken S.V."/>
            <person name="Utterback T."/>
            <person name="Reidmuller S."/>
            <person name="Feldblyum T."/>
            <person name="Hsiao J."/>
            <person name="Zismann V."/>
            <person name="Iobst S."/>
            <person name="de Vazeille A.R."/>
            <person name="Buell C.R."/>
            <person name="Ying K."/>
            <person name="Li Y."/>
            <person name="Lu T."/>
            <person name="Huang Y."/>
            <person name="Zhao Q."/>
            <person name="Feng Q."/>
            <person name="Zhang L."/>
            <person name="Zhu J."/>
            <person name="Weng Q."/>
            <person name="Mu J."/>
            <person name="Lu Y."/>
            <person name="Fan D."/>
            <person name="Liu Y."/>
            <person name="Guan J."/>
            <person name="Zhang Y."/>
            <person name="Yu S."/>
            <person name="Liu X."/>
            <person name="Zhang Y."/>
            <person name="Hong G."/>
            <person name="Han B."/>
            <person name="Choisne N."/>
            <person name="Demange N."/>
            <person name="Orjeda G."/>
            <person name="Samain S."/>
            <person name="Cattolico L."/>
            <person name="Pelletier E."/>
            <person name="Couloux A."/>
            <person name="Segurens B."/>
            <person name="Wincker P."/>
            <person name="D'Hont A."/>
            <person name="Scarpelli C."/>
            <person name="Weissenbach J."/>
            <person name="Salanoubat M."/>
            <person name="Quetier F."/>
            <person name="Yu Y."/>
            <person name="Kim H.R."/>
            <person name="Rambo T."/>
            <person name="Currie J."/>
            <person name="Collura K."/>
            <person name="Luo M."/>
            <person name="Yang T."/>
            <person name="Ammiraju J.S.S."/>
            <person name="Engler F."/>
            <person name="Soderlund C."/>
            <person name="Wing R.A."/>
            <person name="Palmer L.E."/>
            <person name="de la Bastide M."/>
            <person name="Spiegel L."/>
            <person name="Nascimento L."/>
            <person name="Zutavern T."/>
            <person name="O'Shaughnessy A."/>
            <person name="Dike S."/>
            <person name="Dedhia N."/>
            <person name="Preston R."/>
            <person name="Balija V."/>
            <person name="McCombie W.R."/>
            <person name="Chow T."/>
            <person name="Chen H."/>
            <person name="Chung M."/>
            <person name="Chen C."/>
            <person name="Shaw J."/>
            <person name="Wu H."/>
            <person name="Hsiao K."/>
            <person name="Chao Y."/>
            <person name="Chu M."/>
            <person name="Cheng C."/>
            <person name="Hour A."/>
            <person name="Lee P."/>
            <person name="Lin S."/>
            <person name="Lin Y."/>
            <person name="Liou J."/>
            <person name="Liu S."/>
            <person name="Hsing Y."/>
            <person name="Raghuvanshi S."/>
            <person name="Mohanty A."/>
            <person name="Bharti A.K."/>
            <person name="Gaur A."/>
            <person name="Gupta V."/>
            <person name="Kumar D."/>
            <person name="Ravi V."/>
            <person name="Vij S."/>
            <person name="Kapur A."/>
            <person name="Khurana P."/>
            <person name="Khurana P."/>
            <person name="Khurana J.P."/>
            <person name="Tyagi A.K."/>
            <person name="Gaikwad K."/>
            <person name="Singh A."/>
            <person name="Dalal V."/>
            <person name="Srivastava S."/>
            <person name="Dixit A."/>
            <person name="Pal A.K."/>
            <person name="Ghazi I.A."/>
            <person name="Yadav M."/>
            <person name="Pandit A."/>
            <person name="Bhargava A."/>
            <person name="Sureshbabu K."/>
            <person name="Batra K."/>
            <person name="Sharma T.R."/>
            <person name="Mohapatra T."/>
            <person name="Singh N.K."/>
            <person name="Messing J."/>
            <person name="Nelson A.B."/>
            <person name="Fuks G."/>
            <person name="Kavchok S."/>
            <person name="Keizer G."/>
            <person name="Linton E."/>
            <person name="Llaca V."/>
            <person name="Song R."/>
            <person name="Tanyolac B."/>
            <person name="Young S."/>
            <person name="Ho-Il K."/>
            <person name="Hahn J.H."/>
            <person name="Sangsakoo G."/>
            <person name="Vanavichit A."/>
            <person name="de Mattos Luiz.A.T."/>
            <person name="Zimmer P.D."/>
            <person name="Malone G."/>
            <person name="Dellagostin O."/>
            <person name="de Oliveira A.C."/>
            <person name="Bevan M."/>
            <person name="Bancroft I."/>
            <person name="Minx P."/>
            <person name="Cordum H."/>
            <person name="Wilson R."/>
            <person name="Cheng Z."/>
            <person name="Jin W."/>
            <person name="Jiang J."/>
            <person name="Leong S.A."/>
            <person name="Iwama H."/>
            <person name="Gojobori T."/>
            <person name="Itoh T."/>
            <person name="Niimura Y."/>
            <person name="Fujii Y."/>
            <person name="Habara T."/>
            <person name="Sakai H."/>
            <person name="Sato Y."/>
            <person name="Wilson G."/>
            <person name="Kumar K."/>
            <person name="McCouch S."/>
            <person name="Juretic N."/>
            <person name="Hoen D."/>
            <person name="Wright S."/>
            <person name="Bruskiewich R."/>
            <person name="Bureau T."/>
            <person name="Miyao A."/>
            <person name="Hirochika H."/>
            <person name="Nishikawa T."/>
            <person name="Kadowaki K."/>
            <person name="Sugiura M."/>
            <person name="Burr B."/>
            <person name="Sasaki T."/>
        </authorList>
    </citation>
    <scope>NUCLEOTIDE SEQUENCE [LARGE SCALE GENOMIC DNA]</scope>
    <source>
        <strain evidence="3">cv. Nipponbare</strain>
    </source>
</reference>
<dbReference type="InParanoid" id="A0A0P0V3E1"/>
<dbReference type="PaxDb" id="39947-A0A0P0V3E1"/>
<sequence>AAPLRPARSHRPCSRAPLSVHARSRFSPCDAALGRARTTVLGSPCGDDDGALERWQAPWAGGGRDSVTADPVMGRAAAAKLGCREGGGGRSRGGGLGGGGSVAGDL</sequence>
<organism evidence="2 3">
    <name type="scientific">Oryza sativa subsp. japonica</name>
    <name type="common">Rice</name>
    <dbReference type="NCBI Taxonomy" id="39947"/>
    <lineage>
        <taxon>Eukaryota</taxon>
        <taxon>Viridiplantae</taxon>
        <taxon>Streptophyta</taxon>
        <taxon>Embryophyta</taxon>
        <taxon>Tracheophyta</taxon>
        <taxon>Spermatophyta</taxon>
        <taxon>Magnoliopsida</taxon>
        <taxon>Liliopsida</taxon>
        <taxon>Poales</taxon>
        <taxon>Poaceae</taxon>
        <taxon>BOP clade</taxon>
        <taxon>Oryzoideae</taxon>
        <taxon>Oryzeae</taxon>
        <taxon>Oryzinae</taxon>
        <taxon>Oryza</taxon>
        <taxon>Oryza sativa</taxon>
    </lineage>
</organism>
<gene>
    <name evidence="2" type="ordered locus">Os01g0519050</name>
    <name evidence="2" type="ORF">OSNPB_010519050</name>
</gene>
<feature type="region of interest" description="Disordered" evidence="1">
    <location>
        <begin position="84"/>
        <end position="106"/>
    </location>
</feature>
<reference evidence="2 3" key="2">
    <citation type="journal article" date="2013" name="Plant Cell Physiol.">
        <title>Rice Annotation Project Database (RAP-DB): an integrative and interactive database for rice genomics.</title>
        <authorList>
            <person name="Sakai H."/>
            <person name="Lee S.S."/>
            <person name="Tanaka T."/>
            <person name="Numa H."/>
            <person name="Kim J."/>
            <person name="Kawahara Y."/>
            <person name="Wakimoto H."/>
            <person name="Yang C.C."/>
            <person name="Iwamoto M."/>
            <person name="Abe T."/>
            <person name="Yamada Y."/>
            <person name="Muto A."/>
            <person name="Inokuchi H."/>
            <person name="Ikemura T."/>
            <person name="Matsumoto T."/>
            <person name="Sasaki T."/>
            <person name="Itoh T."/>
        </authorList>
    </citation>
    <scope>NUCLEOTIDE SEQUENCE [LARGE SCALE GENOMIC DNA]</scope>
    <source>
        <strain evidence="3">cv. Nipponbare</strain>
    </source>
</reference>
<proteinExistence type="predicted"/>
<feature type="non-terminal residue" evidence="2">
    <location>
        <position position="106"/>
    </location>
</feature>
<dbReference type="EMBL" id="AP014957">
    <property type="protein sequence ID" value="BAS72436.1"/>
    <property type="molecule type" value="Genomic_DNA"/>
</dbReference>
<reference evidence="2 3" key="3">
    <citation type="journal article" date="2013" name="Rice">
        <title>Improvement of the Oryza sativa Nipponbare reference genome using next generation sequence and optical map data.</title>
        <authorList>
            <person name="Kawahara Y."/>
            <person name="de la Bastide M."/>
            <person name="Hamilton J.P."/>
            <person name="Kanamori H."/>
            <person name="McCombie W.R."/>
            <person name="Ouyang S."/>
            <person name="Schwartz D.C."/>
            <person name="Tanaka T."/>
            <person name="Wu J."/>
            <person name="Zhou S."/>
            <person name="Childs K.L."/>
            <person name="Davidson R.M."/>
            <person name="Lin H."/>
            <person name="Quesada-Ocampo L."/>
            <person name="Vaillancourt B."/>
            <person name="Sakai H."/>
            <person name="Lee S.S."/>
            <person name="Kim J."/>
            <person name="Numa H."/>
            <person name="Itoh T."/>
            <person name="Buell C.R."/>
            <person name="Matsumoto T."/>
        </authorList>
    </citation>
    <scope>NUCLEOTIDE SEQUENCE [LARGE SCALE GENOMIC DNA]</scope>
    <source>
        <strain evidence="3">cv. Nipponbare</strain>
    </source>
</reference>
<evidence type="ECO:0000313" key="3">
    <source>
        <dbReference type="Proteomes" id="UP000059680"/>
    </source>
</evidence>
<protein>
    <submittedName>
        <fullName evidence="2">Os01g0519050 protein</fullName>
    </submittedName>
</protein>
<evidence type="ECO:0000313" key="2">
    <source>
        <dbReference type="EMBL" id="BAS72436.1"/>
    </source>
</evidence>
<evidence type="ECO:0000256" key="1">
    <source>
        <dbReference type="SAM" id="MobiDB-lite"/>
    </source>
</evidence>
<feature type="region of interest" description="Disordered" evidence="1">
    <location>
        <begin position="1"/>
        <end position="21"/>
    </location>
</feature>
<dbReference type="Proteomes" id="UP000059680">
    <property type="component" value="Chromosome 1"/>
</dbReference>
<name>A0A0P0V3E1_ORYSJ</name>
<accession>A0A0P0V3E1</accession>